<feature type="transmembrane region" description="Helical" evidence="1">
    <location>
        <begin position="374"/>
        <end position="397"/>
    </location>
</feature>
<dbReference type="OrthoDB" id="2284195at2"/>
<dbReference type="PATRIC" id="fig|931276.5.peg.5462"/>
<accession>M1N6Y6</accession>
<dbReference type="RefSeq" id="WP_015395459.1">
    <property type="nucleotide sequence ID" value="NC_020291.1"/>
</dbReference>
<feature type="transmembrane region" description="Helical" evidence="1">
    <location>
        <begin position="435"/>
        <end position="457"/>
    </location>
</feature>
<dbReference type="STRING" id="36745.CLSAP_51530"/>
<feature type="transmembrane region" description="Helical" evidence="1">
    <location>
        <begin position="142"/>
        <end position="160"/>
    </location>
</feature>
<gene>
    <name evidence="2" type="ORF">Cspa_c54070</name>
</gene>
<feature type="transmembrane region" description="Helical" evidence="1">
    <location>
        <begin position="78"/>
        <end position="99"/>
    </location>
</feature>
<evidence type="ECO:0000313" key="3">
    <source>
        <dbReference type="Proteomes" id="UP000011728"/>
    </source>
</evidence>
<feature type="transmembrane region" description="Helical" evidence="1">
    <location>
        <begin position="12"/>
        <end position="31"/>
    </location>
</feature>
<keyword evidence="1" id="KW-0472">Membrane</keyword>
<feature type="transmembrane region" description="Helical" evidence="1">
    <location>
        <begin position="269"/>
        <end position="289"/>
    </location>
</feature>
<dbReference type="HOGENOM" id="CLU_047391_1_0_9"/>
<feature type="transmembrane region" description="Helical" evidence="1">
    <location>
        <begin position="346"/>
        <end position="367"/>
    </location>
</feature>
<dbReference type="InterPro" id="IPR045691">
    <property type="entry name" value="DUF6056"/>
</dbReference>
<organism evidence="2 3">
    <name type="scientific">Clostridium saccharoperbutylacetonicum N1-4(HMT)</name>
    <dbReference type="NCBI Taxonomy" id="931276"/>
    <lineage>
        <taxon>Bacteria</taxon>
        <taxon>Bacillati</taxon>
        <taxon>Bacillota</taxon>
        <taxon>Clostridia</taxon>
        <taxon>Eubacteriales</taxon>
        <taxon>Clostridiaceae</taxon>
        <taxon>Clostridium</taxon>
    </lineage>
</organism>
<dbReference type="Pfam" id="PF19528">
    <property type="entry name" value="DUF6056"/>
    <property type="match status" value="1"/>
</dbReference>
<keyword evidence="1" id="KW-1133">Transmembrane helix</keyword>
<feature type="transmembrane region" description="Helical" evidence="1">
    <location>
        <begin position="172"/>
        <end position="204"/>
    </location>
</feature>
<protein>
    <submittedName>
        <fullName evidence="2">Uncharacterized protein</fullName>
    </submittedName>
</protein>
<dbReference type="KEGG" id="csr:Cspa_c54070"/>
<feature type="transmembrane region" description="Helical" evidence="1">
    <location>
        <begin position="210"/>
        <end position="230"/>
    </location>
</feature>
<evidence type="ECO:0000256" key="1">
    <source>
        <dbReference type="SAM" id="Phobius"/>
    </source>
</evidence>
<dbReference type="EMBL" id="CP004121">
    <property type="protein sequence ID" value="AGF59152.1"/>
    <property type="molecule type" value="Genomic_DNA"/>
</dbReference>
<reference evidence="2 3" key="1">
    <citation type="submission" date="2013-02" db="EMBL/GenBank/DDBJ databases">
        <title>Genome sequence of Clostridium saccharoperbutylacetonicum N1-4(HMT).</title>
        <authorList>
            <person name="Poehlein A."/>
            <person name="Daniel R."/>
        </authorList>
    </citation>
    <scope>NUCLEOTIDE SEQUENCE [LARGE SCALE GENOMIC DNA]</scope>
    <source>
        <strain evidence="3">N1-4(HMT)</strain>
    </source>
</reference>
<proteinExistence type="predicted"/>
<dbReference type="eggNOG" id="ENOG5033GRU">
    <property type="taxonomic scope" value="Bacteria"/>
</dbReference>
<feature type="transmembrane region" description="Helical" evidence="1">
    <location>
        <begin position="111"/>
        <end position="130"/>
    </location>
</feature>
<dbReference type="Proteomes" id="UP000011728">
    <property type="component" value="Chromosome"/>
</dbReference>
<keyword evidence="1" id="KW-0812">Transmembrane</keyword>
<evidence type="ECO:0000313" key="2">
    <source>
        <dbReference type="EMBL" id="AGF59152.1"/>
    </source>
</evidence>
<sequence>MYFNERVNKKRYIFIAFAIVFFIAQCFITLYPGDDTYFIETVSKSKSIISFVIMRYETWGGRIASEFFIGIFSLLPLFIWRILNTIIAVMFVVFISNIIKLSISKDSFEKHSNIIDVFVCLSFFMIPISVTTRACSWFTGSFYYLWPTFFCLIAMSPFIYKIYNKDISKKHCIIAMLSVLYASYMEQTAAVLICFGIMTVLYLYKRDKKFYLGLVAENLLVLINLIIYTLSPGNELRNISETKTWYPGFDSLSLFQKVYQGVCWTHSHLVRETTILMLVISLLLFIIVFNRNSKWSVRISAFIPSMYFIGSLAPINKMVLSTTSYEYPYDIQTILDKIFFNPMLDIVPAVISSVIIFSIVILMFMCIKNKNERYLCIIFYLAALACGYILGFSPTIFASGPRIFFMTNILLLIIGGILLKNILEEVPINKMLWKISSIFYCSLASIYALIYVGGIAIKTIFKIK</sequence>
<feature type="transmembrane region" description="Helical" evidence="1">
    <location>
        <begin position="403"/>
        <end position="423"/>
    </location>
</feature>
<keyword evidence="3" id="KW-1185">Reference proteome</keyword>
<name>M1N6Y6_9CLOT</name>
<dbReference type="AlphaFoldDB" id="M1N6Y6"/>